<dbReference type="PANTHER" id="PTHR39162">
    <property type="entry name" value="GLL3345 PROTEIN"/>
    <property type="match status" value="1"/>
</dbReference>
<dbReference type="InterPro" id="IPR014229">
    <property type="entry name" value="Spore_YtfJ"/>
</dbReference>
<reference evidence="2" key="1">
    <citation type="submission" date="2020-09" db="EMBL/GenBank/DDBJ databases">
        <authorList>
            <person name="Kim M.K."/>
        </authorList>
    </citation>
    <scope>NUCLEOTIDE SEQUENCE</scope>
    <source>
        <strain evidence="2">BT664</strain>
    </source>
</reference>
<dbReference type="AlphaFoldDB" id="A0A927BE49"/>
<evidence type="ECO:0000313" key="2">
    <source>
        <dbReference type="EMBL" id="MBD2768377.1"/>
    </source>
</evidence>
<dbReference type="PANTHER" id="PTHR39162:SF1">
    <property type="entry name" value="SPORULATION PROTEIN YTFJ"/>
    <property type="match status" value="1"/>
</dbReference>
<keyword evidence="1" id="KW-0472">Membrane</keyword>
<gene>
    <name evidence="2" type="ORF">IC235_10775</name>
</gene>
<dbReference type="Pfam" id="PF09579">
    <property type="entry name" value="Spore_YtfJ"/>
    <property type="match status" value="1"/>
</dbReference>
<evidence type="ECO:0000313" key="3">
    <source>
        <dbReference type="Proteomes" id="UP000612233"/>
    </source>
</evidence>
<feature type="transmembrane region" description="Helical" evidence="1">
    <location>
        <begin position="118"/>
        <end position="140"/>
    </location>
</feature>
<keyword evidence="1" id="KW-1133">Transmembrane helix</keyword>
<keyword evidence="3" id="KW-1185">Reference proteome</keyword>
<accession>A0A927BE49</accession>
<name>A0A927BE49_9BACT</name>
<protein>
    <submittedName>
        <fullName evidence="2">Sporulation protein</fullName>
    </submittedName>
</protein>
<keyword evidence="1" id="KW-0812">Transmembrane</keyword>
<dbReference type="RefSeq" id="WP_191005188.1">
    <property type="nucleotide sequence ID" value="NZ_JACXAD010000010.1"/>
</dbReference>
<comment type="caution">
    <text evidence="2">The sequence shown here is derived from an EMBL/GenBank/DDBJ whole genome shotgun (WGS) entry which is preliminary data.</text>
</comment>
<dbReference type="EMBL" id="JACXAD010000010">
    <property type="protein sequence ID" value="MBD2768377.1"/>
    <property type="molecule type" value="Genomic_DNA"/>
</dbReference>
<organism evidence="2 3">
    <name type="scientific">Hymenobacter montanus</name>
    <dbReference type="NCBI Taxonomy" id="2771359"/>
    <lineage>
        <taxon>Bacteria</taxon>
        <taxon>Pseudomonadati</taxon>
        <taxon>Bacteroidota</taxon>
        <taxon>Cytophagia</taxon>
        <taxon>Cytophagales</taxon>
        <taxon>Hymenobacteraceae</taxon>
        <taxon>Hymenobacter</taxon>
    </lineage>
</organism>
<dbReference type="Proteomes" id="UP000612233">
    <property type="component" value="Unassembled WGS sequence"/>
</dbReference>
<evidence type="ECO:0000256" key="1">
    <source>
        <dbReference type="SAM" id="Phobius"/>
    </source>
</evidence>
<proteinExistence type="predicted"/>
<sequence>MTPTAPLPTGKILAEIPISATDSLAATSVTAPPSLAERLAQILSSSVTARTVYGEAVSRDGVTVIPVARAMYGFGGGSGTGPNAQGGTGGGGGVTLSPMGFIELKEGSSRFRPIRNSVVPLVAVSGVVALLLLRSVPMLLKRR</sequence>